<name>A0ABR1IP70_9AGAR</name>
<evidence type="ECO:0000313" key="3">
    <source>
        <dbReference type="EMBL" id="KAK7437619.1"/>
    </source>
</evidence>
<feature type="transmembrane region" description="Helical" evidence="2">
    <location>
        <begin position="234"/>
        <end position="259"/>
    </location>
</feature>
<keyword evidence="2" id="KW-0472">Membrane</keyword>
<feature type="transmembrane region" description="Helical" evidence="2">
    <location>
        <begin position="117"/>
        <end position="142"/>
    </location>
</feature>
<evidence type="ECO:0000256" key="2">
    <source>
        <dbReference type="SAM" id="Phobius"/>
    </source>
</evidence>
<evidence type="ECO:0000256" key="1">
    <source>
        <dbReference type="SAM" id="MobiDB-lite"/>
    </source>
</evidence>
<feature type="transmembrane region" description="Helical" evidence="2">
    <location>
        <begin position="74"/>
        <end position="97"/>
    </location>
</feature>
<keyword evidence="4" id="KW-1185">Reference proteome</keyword>
<reference evidence="3 4" key="1">
    <citation type="submission" date="2024-01" db="EMBL/GenBank/DDBJ databases">
        <title>A draft genome for the cacao thread blight pathogen Marasmiellus scandens.</title>
        <authorList>
            <person name="Baruah I.K."/>
            <person name="Leung J."/>
            <person name="Bukari Y."/>
            <person name="Amoako-Attah I."/>
            <person name="Meinhardt L.W."/>
            <person name="Bailey B.A."/>
            <person name="Cohen S.P."/>
        </authorList>
    </citation>
    <scope>NUCLEOTIDE SEQUENCE [LARGE SCALE GENOMIC DNA]</scope>
    <source>
        <strain evidence="3 4">GH-19</strain>
    </source>
</reference>
<organism evidence="3 4">
    <name type="scientific">Marasmiellus scandens</name>
    <dbReference type="NCBI Taxonomy" id="2682957"/>
    <lineage>
        <taxon>Eukaryota</taxon>
        <taxon>Fungi</taxon>
        <taxon>Dikarya</taxon>
        <taxon>Basidiomycota</taxon>
        <taxon>Agaricomycotina</taxon>
        <taxon>Agaricomycetes</taxon>
        <taxon>Agaricomycetidae</taxon>
        <taxon>Agaricales</taxon>
        <taxon>Marasmiineae</taxon>
        <taxon>Omphalotaceae</taxon>
        <taxon>Marasmiellus</taxon>
    </lineage>
</organism>
<dbReference type="Proteomes" id="UP001498398">
    <property type="component" value="Unassembled WGS sequence"/>
</dbReference>
<feature type="transmembrane region" description="Helical" evidence="2">
    <location>
        <begin position="40"/>
        <end position="62"/>
    </location>
</feature>
<feature type="transmembrane region" description="Helical" evidence="2">
    <location>
        <begin position="265"/>
        <end position="290"/>
    </location>
</feature>
<evidence type="ECO:0000313" key="4">
    <source>
        <dbReference type="Proteomes" id="UP001498398"/>
    </source>
</evidence>
<sequence length="364" mass="39662">MSDNSALLPNEIVIALKDFVGQEAAEGVFYGGRNDATGSFTLTCLEIAGVEVLLTMSAVYVLTQQGLRKSLPRCFLLAAASMMLFNSTILFAIHVMFDLAQIESLGNPNYDPQTIMNWESAAVVFSRLSYLIGDTIVVWRAWILFDGEIVFRLMLATCVLASTALLTVDAFFSIRKNLDFDYSKGTPLPPAILPGILLCTNLIATLFVTYKAWHYRQFFKAHLGTAKRKSQAQQILVLLVESGFIYCGLWIVGIVWTAGRLSVTAGAYIGVIFPHAASLYPTLIILLSAIQKTHCDSTLQGQVPVEFTSPVHGMTQLSQSIRFANTSTSGTVDLVSRGAIATRDDMGLSSSDQSSPKPNVPQLV</sequence>
<dbReference type="EMBL" id="JBANRG010000084">
    <property type="protein sequence ID" value="KAK7437619.1"/>
    <property type="molecule type" value="Genomic_DNA"/>
</dbReference>
<feature type="region of interest" description="Disordered" evidence="1">
    <location>
        <begin position="345"/>
        <end position="364"/>
    </location>
</feature>
<feature type="transmembrane region" description="Helical" evidence="2">
    <location>
        <begin position="192"/>
        <end position="213"/>
    </location>
</feature>
<feature type="transmembrane region" description="Helical" evidence="2">
    <location>
        <begin position="149"/>
        <end position="172"/>
    </location>
</feature>
<keyword evidence="2" id="KW-0812">Transmembrane</keyword>
<gene>
    <name evidence="3" type="ORF">VKT23_018518</name>
</gene>
<proteinExistence type="predicted"/>
<accession>A0ABR1IP70</accession>
<feature type="compositionally biased region" description="Polar residues" evidence="1">
    <location>
        <begin position="348"/>
        <end position="357"/>
    </location>
</feature>
<protein>
    <submittedName>
        <fullName evidence="3">Uncharacterized protein</fullName>
    </submittedName>
</protein>
<comment type="caution">
    <text evidence="3">The sequence shown here is derived from an EMBL/GenBank/DDBJ whole genome shotgun (WGS) entry which is preliminary data.</text>
</comment>
<keyword evidence="2" id="KW-1133">Transmembrane helix</keyword>